<proteinExistence type="predicted"/>
<dbReference type="EMBL" id="CP092881">
    <property type="protein sequence ID" value="UYV80729.1"/>
    <property type="molecule type" value="Genomic_DNA"/>
</dbReference>
<evidence type="ECO:0000313" key="3">
    <source>
        <dbReference type="Proteomes" id="UP001235939"/>
    </source>
</evidence>
<sequence>MAELVGICERHEYQHKATKRSKFEYTPQPTFSTWPDLKDAITNEFDNPIDSRNIHILLTKRKKQQFESYYEYFLNMIELGSQGNLEEAVIIQYVIDGIPDQEFNKSILYGSTSYSDFKIKLKNYYYYYFFFCLSLVHVVQAMIIMVGS</sequence>
<gene>
    <name evidence="2" type="ORF">LAZ67_19001549</name>
</gene>
<reference evidence="2 3" key="1">
    <citation type="submission" date="2022-01" db="EMBL/GenBank/DDBJ databases">
        <title>A chromosomal length assembly of Cordylochernes scorpioides.</title>
        <authorList>
            <person name="Zeh D."/>
            <person name="Zeh J."/>
        </authorList>
    </citation>
    <scope>NUCLEOTIDE SEQUENCE [LARGE SCALE GENOMIC DNA]</scope>
    <source>
        <strain evidence="2">IN4F17</strain>
        <tissue evidence="2">Whole Body</tissue>
    </source>
</reference>
<keyword evidence="1" id="KW-1133">Transmembrane helix</keyword>
<organism evidence="2 3">
    <name type="scientific">Cordylochernes scorpioides</name>
    <dbReference type="NCBI Taxonomy" id="51811"/>
    <lineage>
        <taxon>Eukaryota</taxon>
        <taxon>Metazoa</taxon>
        <taxon>Ecdysozoa</taxon>
        <taxon>Arthropoda</taxon>
        <taxon>Chelicerata</taxon>
        <taxon>Arachnida</taxon>
        <taxon>Pseudoscorpiones</taxon>
        <taxon>Cheliferoidea</taxon>
        <taxon>Chernetidae</taxon>
        <taxon>Cordylochernes</taxon>
    </lineage>
</organism>
<protein>
    <recommendedName>
        <fullName evidence="4">Retrotransposon gag domain-containing protein</fullName>
    </recommendedName>
</protein>
<evidence type="ECO:0000256" key="1">
    <source>
        <dbReference type="SAM" id="Phobius"/>
    </source>
</evidence>
<keyword evidence="1" id="KW-0812">Transmembrane</keyword>
<evidence type="ECO:0000313" key="2">
    <source>
        <dbReference type="EMBL" id="UYV80729.1"/>
    </source>
</evidence>
<keyword evidence="1" id="KW-0472">Membrane</keyword>
<dbReference type="Proteomes" id="UP001235939">
    <property type="component" value="Chromosome 19"/>
</dbReference>
<feature type="transmembrane region" description="Helical" evidence="1">
    <location>
        <begin position="125"/>
        <end position="146"/>
    </location>
</feature>
<evidence type="ECO:0008006" key="4">
    <source>
        <dbReference type="Google" id="ProtNLM"/>
    </source>
</evidence>
<keyword evidence="3" id="KW-1185">Reference proteome</keyword>
<name>A0ABY6LHT0_9ARAC</name>
<accession>A0ABY6LHT0</accession>